<dbReference type="InterPro" id="IPR022025">
    <property type="entry name" value="Amidoligase_2"/>
</dbReference>
<dbReference type="Proteomes" id="UP000283895">
    <property type="component" value="Unassembled WGS sequence"/>
</dbReference>
<dbReference type="OrthoDB" id="5291055at2759"/>
<organism evidence="2 3">
    <name type="scientific">Cytospora schulzeri</name>
    <dbReference type="NCBI Taxonomy" id="448051"/>
    <lineage>
        <taxon>Eukaryota</taxon>
        <taxon>Fungi</taxon>
        <taxon>Dikarya</taxon>
        <taxon>Ascomycota</taxon>
        <taxon>Pezizomycotina</taxon>
        <taxon>Sordariomycetes</taxon>
        <taxon>Sordariomycetidae</taxon>
        <taxon>Diaporthales</taxon>
        <taxon>Cytosporaceae</taxon>
        <taxon>Cytospora</taxon>
    </lineage>
</organism>
<feature type="compositionally biased region" description="Low complexity" evidence="1">
    <location>
        <begin position="233"/>
        <end position="243"/>
    </location>
</feature>
<evidence type="ECO:0000256" key="1">
    <source>
        <dbReference type="SAM" id="MobiDB-lite"/>
    </source>
</evidence>
<protein>
    <recommendedName>
        <fullName evidence="4">Amidoligase enzyme</fullName>
    </recommendedName>
</protein>
<dbReference type="EMBL" id="LKEA01000008">
    <property type="protein sequence ID" value="ROW07224.1"/>
    <property type="molecule type" value="Genomic_DNA"/>
</dbReference>
<feature type="compositionally biased region" description="Low complexity" evidence="1">
    <location>
        <begin position="126"/>
        <end position="137"/>
    </location>
</feature>
<evidence type="ECO:0000313" key="2">
    <source>
        <dbReference type="EMBL" id="ROW07224.1"/>
    </source>
</evidence>
<evidence type="ECO:0000313" key="3">
    <source>
        <dbReference type="Proteomes" id="UP000283895"/>
    </source>
</evidence>
<dbReference type="Pfam" id="PF12224">
    <property type="entry name" value="Amidoligase_2"/>
    <property type="match status" value="1"/>
</dbReference>
<dbReference type="STRING" id="356882.A0A423WUI1"/>
<evidence type="ECO:0008006" key="4">
    <source>
        <dbReference type="Google" id="ProtNLM"/>
    </source>
</evidence>
<comment type="caution">
    <text evidence="2">The sequence shown here is derived from an EMBL/GenBank/DDBJ whole genome shotgun (WGS) entry which is preliminary data.</text>
</comment>
<accession>A0A423WUI1</accession>
<dbReference type="PANTHER" id="PTHR36847:SF1">
    <property type="entry name" value="AMIDOLIGASE ENZYME"/>
    <property type="match status" value="1"/>
</dbReference>
<sequence>MPSEHRRSSRPPPLAYRPATQHGGGQRLAPATPSGNSHASGHGYGGSSPRTPSYQTTEHPTRRPSVSGSNRPAYVEIAPDPPRRERPPAHPPVSFSQSQAPRASGSAYRTTEVVPNYGSSDRGRSASRAPAPRSPGYAPGGSGAARRTVEVTPGYASDRRGRSTSRAPVPRSPAYVSGGSGSAYRTAEVTPAHASTRRGRSSSRPRDSSTQIPPRRRSGSTTRAPAPGSSTLAAPRPSNAASASDTTLYTMGVEIETILFPKVGAPRPLWLGRVASPDAETIAQLFNHYAARQRQLSCQKMLVQGDGRLQGSDKYRYWALMRDGSIGESDTIEEKAGVELVSPILKFDMSKAWRNDIGMVFSAIGSKWAFKPTHSCGTHVHIRPRNGWNMRDLKALAKAIVFFEDAIAEILPGHRVNNAYCMRNYHHNSRFEVEDGGLASRSEAYKFIGTYFRLYDLSSIH</sequence>
<proteinExistence type="predicted"/>
<reference evidence="2 3" key="1">
    <citation type="submission" date="2015-09" db="EMBL/GenBank/DDBJ databases">
        <title>Host preference determinants of Valsa canker pathogens revealed by comparative genomics.</title>
        <authorList>
            <person name="Yin Z."/>
            <person name="Huang L."/>
        </authorList>
    </citation>
    <scope>NUCLEOTIDE SEQUENCE [LARGE SCALE GENOMIC DNA]</scope>
    <source>
        <strain evidence="2 3">03-1</strain>
    </source>
</reference>
<keyword evidence="3" id="KW-1185">Reference proteome</keyword>
<dbReference type="PANTHER" id="PTHR36847">
    <property type="entry name" value="AMIDOLIGASE ENZYME"/>
    <property type="match status" value="1"/>
</dbReference>
<dbReference type="AlphaFoldDB" id="A0A423WUI1"/>
<feature type="compositionally biased region" description="Polar residues" evidence="1">
    <location>
        <begin position="49"/>
        <end position="70"/>
    </location>
</feature>
<feature type="compositionally biased region" description="Polar residues" evidence="1">
    <location>
        <begin position="219"/>
        <end position="232"/>
    </location>
</feature>
<name>A0A423WUI1_9PEZI</name>
<gene>
    <name evidence="2" type="ORF">VMCG_03771</name>
</gene>
<feature type="region of interest" description="Disordered" evidence="1">
    <location>
        <begin position="1"/>
        <end position="243"/>
    </location>
</feature>